<reference evidence="7 8" key="1">
    <citation type="journal article" date="2016" name="Nat. Commun.">
        <title>Thousands of microbial genomes shed light on interconnected biogeochemical processes in an aquifer system.</title>
        <authorList>
            <person name="Anantharaman K."/>
            <person name="Brown C.T."/>
            <person name="Hug L.A."/>
            <person name="Sharon I."/>
            <person name="Castelle C.J."/>
            <person name="Probst A.J."/>
            <person name="Thomas B.C."/>
            <person name="Singh A."/>
            <person name="Wilkins M.J."/>
            <person name="Karaoz U."/>
            <person name="Brodie E.L."/>
            <person name="Williams K.H."/>
            <person name="Hubbard S.S."/>
            <person name="Banfield J.F."/>
        </authorList>
    </citation>
    <scope>NUCLEOTIDE SEQUENCE [LARGE SCALE GENOMIC DNA]</scope>
</reference>
<evidence type="ECO:0000313" key="8">
    <source>
        <dbReference type="Proteomes" id="UP000177199"/>
    </source>
</evidence>
<dbReference type="Gene3D" id="3.90.550.10">
    <property type="entry name" value="Spore Coat Polysaccharide Biosynthesis Protein SpsA, Chain A"/>
    <property type="match status" value="1"/>
</dbReference>
<dbReference type="EC" id="2.7.7.9" evidence="2"/>
<dbReference type="SUPFAM" id="SSF53448">
    <property type="entry name" value="Nucleotide-diphospho-sugar transferases"/>
    <property type="match status" value="1"/>
</dbReference>
<dbReference type="AlphaFoldDB" id="A0A1F7HK99"/>
<dbReference type="EMBL" id="MFZV01000002">
    <property type="protein sequence ID" value="OGK31628.1"/>
    <property type="molecule type" value="Genomic_DNA"/>
</dbReference>
<keyword evidence="3 7" id="KW-0808">Transferase</keyword>
<dbReference type="InterPro" id="IPR005835">
    <property type="entry name" value="NTP_transferase_dom"/>
</dbReference>
<dbReference type="CDD" id="cd02541">
    <property type="entry name" value="UGPase_prokaryotic"/>
    <property type="match status" value="1"/>
</dbReference>
<dbReference type="PANTHER" id="PTHR43197">
    <property type="entry name" value="UTP--GLUCOSE-1-PHOSPHATE URIDYLYLTRANSFERASE"/>
    <property type="match status" value="1"/>
</dbReference>
<dbReference type="Proteomes" id="UP000177199">
    <property type="component" value="Unassembled WGS sequence"/>
</dbReference>
<accession>A0A1F7HK99</accession>
<evidence type="ECO:0000256" key="5">
    <source>
        <dbReference type="ARBA" id="ARBA00048128"/>
    </source>
</evidence>
<evidence type="ECO:0000259" key="6">
    <source>
        <dbReference type="Pfam" id="PF00483"/>
    </source>
</evidence>
<dbReference type="GO" id="GO:0003983">
    <property type="term" value="F:UTP:glucose-1-phosphate uridylyltransferase activity"/>
    <property type="evidence" value="ECO:0007669"/>
    <property type="project" value="UniProtKB-EC"/>
</dbReference>
<evidence type="ECO:0000256" key="4">
    <source>
        <dbReference type="ARBA" id="ARBA00022695"/>
    </source>
</evidence>
<dbReference type="Pfam" id="PF00483">
    <property type="entry name" value="NTP_transferase"/>
    <property type="match status" value="1"/>
</dbReference>
<protein>
    <recommendedName>
        <fullName evidence="2">UTP--glucose-1-phosphate uridylyltransferase</fullName>
        <ecNumber evidence="2">2.7.7.9</ecNumber>
    </recommendedName>
</protein>
<feature type="domain" description="Nucleotidyl transferase" evidence="6">
    <location>
        <begin position="5"/>
        <end position="269"/>
    </location>
</feature>
<evidence type="ECO:0000256" key="2">
    <source>
        <dbReference type="ARBA" id="ARBA00012415"/>
    </source>
</evidence>
<comment type="catalytic activity">
    <reaction evidence="5">
        <text>alpha-D-glucose 1-phosphate + UTP + H(+) = UDP-alpha-D-glucose + diphosphate</text>
        <dbReference type="Rhea" id="RHEA:19889"/>
        <dbReference type="ChEBI" id="CHEBI:15378"/>
        <dbReference type="ChEBI" id="CHEBI:33019"/>
        <dbReference type="ChEBI" id="CHEBI:46398"/>
        <dbReference type="ChEBI" id="CHEBI:58601"/>
        <dbReference type="ChEBI" id="CHEBI:58885"/>
        <dbReference type="EC" id="2.7.7.9"/>
    </reaction>
</comment>
<dbReference type="PANTHER" id="PTHR43197:SF1">
    <property type="entry name" value="UTP--GLUCOSE-1-PHOSPHATE URIDYLYLTRANSFERASE"/>
    <property type="match status" value="1"/>
</dbReference>
<dbReference type="InterPro" id="IPR005771">
    <property type="entry name" value="GalU_uridylyltTrfase_bac/arc"/>
</dbReference>
<dbReference type="InterPro" id="IPR029044">
    <property type="entry name" value="Nucleotide-diphossugar_trans"/>
</dbReference>
<gene>
    <name evidence="7" type="ORF">A3F29_00050</name>
</gene>
<comment type="similarity">
    <text evidence="1">Belongs to the UDPGP type 2 family.</text>
</comment>
<comment type="caution">
    <text evidence="7">The sequence shown here is derived from an EMBL/GenBank/DDBJ whole genome shotgun (WGS) entry which is preliminary data.</text>
</comment>
<evidence type="ECO:0000313" key="7">
    <source>
        <dbReference type="EMBL" id="OGK31628.1"/>
    </source>
</evidence>
<dbReference type="GO" id="GO:0006011">
    <property type="term" value="P:UDP-alpha-D-glucose metabolic process"/>
    <property type="evidence" value="ECO:0007669"/>
    <property type="project" value="InterPro"/>
</dbReference>
<name>A0A1F7HK99_9BACT</name>
<evidence type="ECO:0000256" key="3">
    <source>
        <dbReference type="ARBA" id="ARBA00022679"/>
    </source>
</evidence>
<sequence>MKISKVVIPAAGFGTRFLPQTKAMPKEMLPLVDKPVIQHVVEEAVASGIENVVIVTGSNKRAIEDHFDEPDANLVANLIEGKKEHLLNDLKNISKMANFIYIRQKGPYGNGTPILSAEPAIDGEAFAVLWGDEFIQSDPPRLKQMIPVYEKYGGMVISGVRIDKKEDLSRYGIADIEPVDKNIYKIKSIVEKPTPENAPSNVATHGAYILPPEIFKALKDLTPGKGGEIWLVDAINNLKEQGVPLYTVLINNAKYYDTGNKLEYMKTTVDMALQHAEIGKEFRDYLKKLALE</sequence>
<evidence type="ECO:0000256" key="1">
    <source>
        <dbReference type="ARBA" id="ARBA00006890"/>
    </source>
</evidence>
<keyword evidence="4 7" id="KW-0548">Nucleotidyltransferase</keyword>
<organism evidence="7 8">
    <name type="scientific">Candidatus Roizmanbacteria bacterium RIFCSPHIGHO2_12_FULL_33_9</name>
    <dbReference type="NCBI Taxonomy" id="1802045"/>
    <lineage>
        <taxon>Bacteria</taxon>
        <taxon>Candidatus Roizmaniibacteriota</taxon>
    </lineage>
</organism>
<proteinExistence type="inferred from homology"/>